<sequence length="36" mass="4118">MNDPILPEYEEGDPWAGLAEALFEMMEGPFEDDDDE</sequence>
<accession>A0A0F9JMI0</accession>
<dbReference type="EMBL" id="LAZR01009709">
    <property type="protein sequence ID" value="KKM71039.1"/>
    <property type="molecule type" value="Genomic_DNA"/>
</dbReference>
<protein>
    <submittedName>
        <fullName evidence="1">Uncharacterized protein</fullName>
    </submittedName>
</protein>
<comment type="caution">
    <text evidence="1">The sequence shown here is derived from an EMBL/GenBank/DDBJ whole genome shotgun (WGS) entry which is preliminary data.</text>
</comment>
<gene>
    <name evidence="1" type="ORF">LCGC14_1434680</name>
</gene>
<dbReference type="AlphaFoldDB" id="A0A0F9JMI0"/>
<reference evidence="1" key="1">
    <citation type="journal article" date="2015" name="Nature">
        <title>Complex archaea that bridge the gap between prokaryotes and eukaryotes.</title>
        <authorList>
            <person name="Spang A."/>
            <person name="Saw J.H."/>
            <person name="Jorgensen S.L."/>
            <person name="Zaremba-Niedzwiedzka K."/>
            <person name="Martijn J."/>
            <person name="Lind A.E."/>
            <person name="van Eijk R."/>
            <person name="Schleper C."/>
            <person name="Guy L."/>
            <person name="Ettema T.J."/>
        </authorList>
    </citation>
    <scope>NUCLEOTIDE SEQUENCE</scope>
</reference>
<evidence type="ECO:0000313" key="1">
    <source>
        <dbReference type="EMBL" id="KKM71039.1"/>
    </source>
</evidence>
<name>A0A0F9JMI0_9ZZZZ</name>
<organism evidence="1">
    <name type="scientific">marine sediment metagenome</name>
    <dbReference type="NCBI Taxonomy" id="412755"/>
    <lineage>
        <taxon>unclassified sequences</taxon>
        <taxon>metagenomes</taxon>
        <taxon>ecological metagenomes</taxon>
    </lineage>
</organism>
<proteinExistence type="predicted"/>